<name>A0A173LJC6_9ACTN</name>
<keyword evidence="2" id="KW-1185">Reference proteome</keyword>
<evidence type="ECO:0000313" key="2">
    <source>
        <dbReference type="Proteomes" id="UP000186104"/>
    </source>
</evidence>
<evidence type="ECO:0000313" key="1">
    <source>
        <dbReference type="EMBL" id="ANI91734.1"/>
    </source>
</evidence>
<proteinExistence type="predicted"/>
<dbReference type="EMBL" id="CP015961">
    <property type="protein sequence ID" value="ANI91734.1"/>
    <property type="molecule type" value="Genomic_DNA"/>
</dbReference>
<accession>A0A173LJC6</accession>
<dbReference type="Proteomes" id="UP000186104">
    <property type="component" value="Chromosome"/>
</dbReference>
<sequence>MGGWLGLRPEVALLKSALPEQTISEMDELFGKGVGSRRNIDCMYLFGERVKRGNKIDFELTTEEFDEHFVRRVPEIARAVDVIAGSREGLRACALDAGLSPHPPGRIQLFQFRAAALLMAAWYGRDVFNELVSEYRAAKDAGQWMKRAESDDFVDRFVEIVYSVPEESWAAMRVGGL</sequence>
<dbReference type="AlphaFoldDB" id="A0A173LJC6"/>
<organism evidence="1 2">
    <name type="scientific">Dietzia timorensis</name>
    <dbReference type="NCBI Taxonomy" id="499555"/>
    <lineage>
        <taxon>Bacteria</taxon>
        <taxon>Bacillati</taxon>
        <taxon>Actinomycetota</taxon>
        <taxon>Actinomycetes</taxon>
        <taxon>Mycobacteriales</taxon>
        <taxon>Dietziaceae</taxon>
        <taxon>Dietzia</taxon>
    </lineage>
</organism>
<protein>
    <submittedName>
        <fullName evidence="1">Uncharacterized protein</fullName>
    </submittedName>
</protein>
<dbReference type="KEGG" id="dtm:BJL86_0941"/>
<gene>
    <name evidence="1" type="ORF">BJL86_0941</name>
</gene>
<reference evidence="1 2" key="1">
    <citation type="submission" date="2016-06" db="EMBL/GenBank/DDBJ databases">
        <title>Complete genome sequence of a saline-alkali tolerant type strain Dietzia timorensis ID05-A0528T.</title>
        <authorList>
            <person name="Wu X."/>
        </authorList>
    </citation>
    <scope>NUCLEOTIDE SEQUENCE [LARGE SCALE GENOMIC DNA]</scope>
    <source>
        <strain evidence="1 2">ID05-A0528</strain>
    </source>
</reference>